<protein>
    <submittedName>
        <fullName evidence="2">LPS export ABC transporter periplasmic protein LptC</fullName>
    </submittedName>
</protein>
<reference evidence="2 3" key="1">
    <citation type="submission" date="2023-09" db="EMBL/GenBank/DDBJ databases">
        <authorList>
            <person name="Rey-Velasco X."/>
        </authorList>
    </citation>
    <scope>NUCLEOTIDE SEQUENCE [LARGE SCALE GENOMIC DNA]</scope>
    <source>
        <strain evidence="2 3">W242</strain>
    </source>
</reference>
<dbReference type="EMBL" id="JAVRHZ010000005">
    <property type="protein sequence ID" value="MDT0556272.1"/>
    <property type="molecule type" value="Genomic_DNA"/>
</dbReference>
<dbReference type="Proteomes" id="UP001254488">
    <property type="component" value="Unassembled WGS sequence"/>
</dbReference>
<sequence length="189" mass="22072">MKNLLYISKSVMTIFLVITLFACEGNKKNIQRLSITDNAPLAEGKNINLKYTDSGRVVYNLITPELKDYSNFEFGYQEFPKGVEVRFWDEENKKSTITSDYAINFINTELIDLRENVVLKMSDSTVLRAEQLYWDKRNQWVFTNKPYQIKFKNGSFNDGARFDSNQEFTNFLSRNNQGVQIIEQENNGK</sequence>
<comment type="caution">
    <text evidence="2">The sequence shown here is derived from an EMBL/GenBank/DDBJ whole genome shotgun (WGS) entry which is preliminary data.</text>
</comment>
<feature type="transmembrane region" description="Helical" evidence="1">
    <location>
        <begin position="6"/>
        <end position="23"/>
    </location>
</feature>
<dbReference type="NCBIfam" id="TIGR04409">
    <property type="entry name" value="LptC_YrbK"/>
    <property type="match status" value="1"/>
</dbReference>
<name>A0ABU2YE38_9FLAO</name>
<keyword evidence="3" id="KW-1185">Reference proteome</keyword>
<keyword evidence="1" id="KW-1133">Transmembrane helix</keyword>
<accession>A0ABU2YE38</accession>
<gene>
    <name evidence="2" type="primary">lptC</name>
    <name evidence="2" type="ORF">RM538_09665</name>
</gene>
<keyword evidence="1" id="KW-0812">Transmembrane</keyword>
<dbReference type="RefSeq" id="WP_311333224.1">
    <property type="nucleotide sequence ID" value="NZ_JAVRHZ010000005.1"/>
</dbReference>
<dbReference type="InterPro" id="IPR026265">
    <property type="entry name" value="LptC"/>
</dbReference>
<evidence type="ECO:0000313" key="2">
    <source>
        <dbReference type="EMBL" id="MDT0556272.1"/>
    </source>
</evidence>
<dbReference type="Pfam" id="PF06835">
    <property type="entry name" value="LptC"/>
    <property type="match status" value="1"/>
</dbReference>
<dbReference type="InterPro" id="IPR010664">
    <property type="entry name" value="LipoPS_assembly_LptC-rel"/>
</dbReference>
<dbReference type="PROSITE" id="PS51257">
    <property type="entry name" value="PROKAR_LIPOPROTEIN"/>
    <property type="match status" value="1"/>
</dbReference>
<proteinExistence type="predicted"/>
<evidence type="ECO:0000313" key="3">
    <source>
        <dbReference type="Proteomes" id="UP001254488"/>
    </source>
</evidence>
<dbReference type="Gene3D" id="2.60.450.10">
    <property type="entry name" value="Lipopolysaccharide (LPS) transport protein A like domain"/>
    <property type="match status" value="1"/>
</dbReference>
<organism evidence="2 3">
    <name type="scientific">Patiriisocius hiemis</name>
    <dbReference type="NCBI Taxonomy" id="3075604"/>
    <lineage>
        <taxon>Bacteria</taxon>
        <taxon>Pseudomonadati</taxon>
        <taxon>Bacteroidota</taxon>
        <taxon>Flavobacteriia</taxon>
        <taxon>Flavobacteriales</taxon>
        <taxon>Flavobacteriaceae</taxon>
        <taxon>Patiriisocius</taxon>
    </lineage>
</organism>
<keyword evidence="1" id="KW-0472">Membrane</keyword>
<evidence type="ECO:0000256" key="1">
    <source>
        <dbReference type="SAM" id="Phobius"/>
    </source>
</evidence>